<evidence type="ECO:0000256" key="1">
    <source>
        <dbReference type="ARBA" id="ARBA00005125"/>
    </source>
</evidence>
<dbReference type="Gene3D" id="3.40.50.720">
    <property type="entry name" value="NAD(P)-binding Rossmann-like Domain"/>
    <property type="match status" value="1"/>
</dbReference>
<dbReference type="InterPro" id="IPR001509">
    <property type="entry name" value="Epimerase_deHydtase"/>
</dbReference>
<sequence length="328" mass="35689">MKVLVTGGAGFIGSHLSRELWQQGYQVSVIDSLVGGRKETIADLVGQERFEFHHADIRDADAIAPLFSGIDWVFHLAGLADIVPSIEQPRAYYETNVSGTFNVLEAARAAGIKRFVYAASSSCYGIPDQFPTPESAPVQPQYPYALTKYLGEELVMHWAQLYDLPAVSLRLFNVYGPHARTTGAYGAVFGVFLAQKINGKPFTVVGDGTQTRDFTYVTDVANAFIAAAESALCGEIMNVGSGGTYSVNQLVGLLGGPIEYIPKRPGEPDCTFADTGKIKAKLGWQPQVSFEQGVANMLAHIDYWRNAPLWTSTSIAAATADWFKYLDK</sequence>
<keyword evidence="5" id="KW-1185">Reference proteome</keyword>
<gene>
    <name evidence="4" type="ORF">QLH52_02560</name>
</gene>
<dbReference type="Pfam" id="PF01370">
    <property type="entry name" value="Epimerase"/>
    <property type="match status" value="1"/>
</dbReference>
<evidence type="ECO:0000259" key="3">
    <source>
        <dbReference type="Pfam" id="PF01370"/>
    </source>
</evidence>
<evidence type="ECO:0000313" key="4">
    <source>
        <dbReference type="EMBL" id="MDX8126149.1"/>
    </source>
</evidence>
<dbReference type="PANTHER" id="PTHR43000">
    <property type="entry name" value="DTDP-D-GLUCOSE 4,6-DEHYDRATASE-RELATED"/>
    <property type="match status" value="1"/>
</dbReference>
<evidence type="ECO:0000256" key="2">
    <source>
        <dbReference type="ARBA" id="ARBA00007637"/>
    </source>
</evidence>
<dbReference type="EMBL" id="JAXARY010000001">
    <property type="protein sequence ID" value="MDX8126149.1"/>
    <property type="molecule type" value="Genomic_DNA"/>
</dbReference>
<comment type="pathway">
    <text evidence="1">Bacterial outer membrane biogenesis; LPS O-antigen biosynthesis.</text>
</comment>
<name>A0ABU4UBK8_9GAMM</name>
<evidence type="ECO:0000313" key="5">
    <source>
        <dbReference type="Proteomes" id="UP001284537"/>
    </source>
</evidence>
<dbReference type="RefSeq" id="WP_319960440.1">
    <property type="nucleotide sequence ID" value="NZ_JAXARY010000001.1"/>
</dbReference>
<comment type="caution">
    <text evidence="4">The sequence shown here is derived from an EMBL/GenBank/DDBJ whole genome shotgun (WGS) entry which is preliminary data.</text>
</comment>
<dbReference type="SUPFAM" id="SSF51735">
    <property type="entry name" value="NAD(P)-binding Rossmann-fold domains"/>
    <property type="match status" value="1"/>
</dbReference>
<protein>
    <submittedName>
        <fullName evidence="4">SDR family oxidoreductase</fullName>
    </submittedName>
</protein>
<comment type="similarity">
    <text evidence="2">Belongs to the NAD(P)-dependent epimerase/dehydratase family.</text>
</comment>
<accession>A0ABU4UBK8</accession>
<reference evidence="4 5" key="1">
    <citation type="submission" date="2023-11" db="EMBL/GenBank/DDBJ databases">
        <authorList>
            <person name="Ouyang M.-Y."/>
        </authorList>
    </citation>
    <scope>NUCLEOTIDE SEQUENCE [LARGE SCALE GENOMIC DNA]</scope>
    <source>
        <strain evidence="4 5">OY6</strain>
    </source>
</reference>
<dbReference type="CDD" id="cd05256">
    <property type="entry name" value="UDP_AE_SDR_e"/>
    <property type="match status" value="1"/>
</dbReference>
<dbReference type="InterPro" id="IPR036291">
    <property type="entry name" value="NAD(P)-bd_dom_sf"/>
</dbReference>
<dbReference type="Proteomes" id="UP001284537">
    <property type="component" value="Unassembled WGS sequence"/>
</dbReference>
<dbReference type="Gene3D" id="3.90.25.10">
    <property type="entry name" value="UDP-galactose 4-epimerase, domain 1"/>
    <property type="match status" value="1"/>
</dbReference>
<organism evidence="4 5">
    <name type="scientific">Methylomonas defluvii</name>
    <dbReference type="NCBI Taxonomy" id="3045149"/>
    <lineage>
        <taxon>Bacteria</taxon>
        <taxon>Pseudomonadati</taxon>
        <taxon>Pseudomonadota</taxon>
        <taxon>Gammaproteobacteria</taxon>
        <taxon>Methylococcales</taxon>
        <taxon>Methylococcaceae</taxon>
        <taxon>Methylomonas</taxon>
    </lineage>
</organism>
<proteinExistence type="inferred from homology"/>
<feature type="domain" description="NAD-dependent epimerase/dehydratase" evidence="3">
    <location>
        <begin position="3"/>
        <end position="240"/>
    </location>
</feature>